<evidence type="ECO:0000256" key="1">
    <source>
        <dbReference type="ARBA" id="ARBA00001698"/>
    </source>
</evidence>
<keyword evidence="12 18" id="KW-0548">Nucleotidyltransferase</keyword>
<evidence type="ECO:0000256" key="6">
    <source>
        <dbReference type="ARBA" id="ARBA00012487"/>
    </source>
</evidence>
<evidence type="ECO:0000256" key="7">
    <source>
        <dbReference type="ARBA" id="ARBA00019373"/>
    </source>
</evidence>
<evidence type="ECO:0000256" key="17">
    <source>
        <dbReference type="ARBA" id="ARBA00023264"/>
    </source>
</evidence>
<dbReference type="PANTHER" id="PTHR46382:SF1">
    <property type="entry name" value="PHOSPHATIDATE CYTIDYLYLTRANSFERASE"/>
    <property type="match status" value="1"/>
</dbReference>
<gene>
    <name evidence="21" type="ORF">CLV49_3413</name>
    <name evidence="22" type="ORF">ELQ93_02190</name>
</gene>
<dbReference type="PANTHER" id="PTHR46382">
    <property type="entry name" value="PHOSPHATIDATE CYTIDYLYLTRANSFERASE"/>
    <property type="match status" value="1"/>
</dbReference>
<dbReference type="RefSeq" id="WP_106564589.1">
    <property type="nucleotide sequence ID" value="NZ_RZGY01000001.1"/>
</dbReference>
<evidence type="ECO:0000256" key="5">
    <source>
        <dbReference type="ARBA" id="ARBA00010185"/>
    </source>
</evidence>
<keyword evidence="8" id="KW-1003">Cell membrane</keyword>
<evidence type="ECO:0000256" key="18">
    <source>
        <dbReference type="RuleBase" id="RU003938"/>
    </source>
</evidence>
<keyword evidence="11 18" id="KW-0812">Transmembrane</keyword>
<evidence type="ECO:0000256" key="11">
    <source>
        <dbReference type="ARBA" id="ARBA00022692"/>
    </source>
</evidence>
<feature type="transmembrane region" description="Helical" evidence="20">
    <location>
        <begin position="210"/>
        <end position="229"/>
    </location>
</feature>
<organism evidence="21 23">
    <name type="scientific">Labedella gwakjiensis</name>
    <dbReference type="NCBI Taxonomy" id="390269"/>
    <lineage>
        <taxon>Bacteria</taxon>
        <taxon>Bacillati</taxon>
        <taxon>Actinomycetota</taxon>
        <taxon>Actinomycetes</taxon>
        <taxon>Micrococcales</taxon>
        <taxon>Microbacteriaceae</taxon>
        <taxon>Labedella</taxon>
    </lineage>
</organism>
<dbReference type="GO" id="GO:0016024">
    <property type="term" value="P:CDP-diacylglycerol biosynthetic process"/>
    <property type="evidence" value="ECO:0007669"/>
    <property type="project" value="UniProtKB-UniPathway"/>
</dbReference>
<reference evidence="21 23" key="1">
    <citation type="submission" date="2018-03" db="EMBL/GenBank/DDBJ databases">
        <title>Genomic Encyclopedia of Archaeal and Bacterial Type Strains, Phase II (KMG-II): from individual species to whole genera.</title>
        <authorList>
            <person name="Goeker M."/>
        </authorList>
    </citation>
    <scope>NUCLEOTIDE SEQUENCE [LARGE SCALE GENOMIC DNA]</scope>
    <source>
        <strain evidence="21 23">DSM 21548</strain>
    </source>
</reference>
<dbReference type="PROSITE" id="PS01315">
    <property type="entry name" value="CDS"/>
    <property type="match status" value="1"/>
</dbReference>
<dbReference type="InterPro" id="IPR000374">
    <property type="entry name" value="PC_trans"/>
</dbReference>
<comment type="similarity">
    <text evidence="5 18">Belongs to the CDS family.</text>
</comment>
<evidence type="ECO:0000256" key="12">
    <source>
        <dbReference type="ARBA" id="ARBA00022695"/>
    </source>
</evidence>
<dbReference type="EMBL" id="RZGY01000001">
    <property type="protein sequence ID" value="RUQ85856.1"/>
    <property type="molecule type" value="Genomic_DNA"/>
</dbReference>
<feature type="transmembrane region" description="Helical" evidence="20">
    <location>
        <begin position="182"/>
        <end position="204"/>
    </location>
</feature>
<keyword evidence="10 18" id="KW-0808">Transferase</keyword>
<evidence type="ECO:0000313" key="23">
    <source>
        <dbReference type="Proteomes" id="UP000241203"/>
    </source>
</evidence>
<evidence type="ECO:0000256" key="4">
    <source>
        <dbReference type="ARBA" id="ARBA00005189"/>
    </source>
</evidence>
<comment type="pathway">
    <text evidence="4">Lipid metabolism.</text>
</comment>
<evidence type="ECO:0000256" key="10">
    <source>
        <dbReference type="ARBA" id="ARBA00022679"/>
    </source>
</evidence>
<keyword evidence="15 20" id="KW-0472">Membrane</keyword>
<dbReference type="GO" id="GO:0005886">
    <property type="term" value="C:plasma membrane"/>
    <property type="evidence" value="ECO:0007669"/>
    <property type="project" value="UniProtKB-SubCell"/>
</dbReference>
<dbReference type="OrthoDB" id="9799199at2"/>
<evidence type="ECO:0000256" key="20">
    <source>
        <dbReference type="SAM" id="Phobius"/>
    </source>
</evidence>
<keyword evidence="13 20" id="KW-1133">Transmembrane helix</keyword>
<dbReference type="UniPathway" id="UPA00557">
    <property type="reaction ID" value="UER00614"/>
</dbReference>
<comment type="subcellular location">
    <subcellularLocation>
        <location evidence="2">Cell membrane</location>
        <topology evidence="2">Multi-pass membrane protein</topology>
    </subcellularLocation>
</comment>
<evidence type="ECO:0000256" key="19">
    <source>
        <dbReference type="SAM" id="MobiDB-lite"/>
    </source>
</evidence>
<dbReference type="Proteomes" id="UP000241203">
    <property type="component" value="Unassembled WGS sequence"/>
</dbReference>
<name>A0A2P8H0L6_9MICO</name>
<comment type="caution">
    <text evidence="21">The sequence shown here is derived from an EMBL/GenBank/DDBJ whole genome shotgun (WGS) entry which is preliminary data.</text>
</comment>
<evidence type="ECO:0000256" key="14">
    <source>
        <dbReference type="ARBA" id="ARBA00023098"/>
    </source>
</evidence>
<sequence length="339" mass="36108">MASDVTTPDDGDPSSPTSPAEARRHSQLNAKRAEIEERVRSTRADLEGRVTEARAQFDQANERVEARVGRNLVMAIGIGVGLGAVLLLSLFVFKGLFAVFGAAVVVFTTLELATALRHSDRRADRWPAAGAGLVIVAAAYFTDGPTRWAVMIAAITFVVVWRLIAQMAAGDGRAPLEVVLDLAAVVFVQAYVAGLGSFAVILVARDGGELWVFAFICLVVVVDVGAYASGLTFGRHPMAPRVSPNKTWEGFAGALILSQVAGVLIAVFLLGQPWWVGMIFGAVIILSATIGDLSESMIKRDIGVKDMSSWLPGHGGFLDRLDSILPSAPIAYLLFVIFS</sequence>
<evidence type="ECO:0000256" key="13">
    <source>
        <dbReference type="ARBA" id="ARBA00022989"/>
    </source>
</evidence>
<reference evidence="22 24" key="2">
    <citation type="submission" date="2018-12" db="EMBL/GenBank/DDBJ databases">
        <authorList>
            <person name="hu s."/>
            <person name="Xu Y."/>
            <person name="Xu B."/>
            <person name="Li F."/>
        </authorList>
    </citation>
    <scope>NUCLEOTIDE SEQUENCE [LARGE SCALE GENOMIC DNA]</scope>
    <source>
        <strain evidence="22 24">KSW2-17</strain>
    </source>
</reference>
<dbReference type="EC" id="2.7.7.41" evidence="6 18"/>
<feature type="region of interest" description="Disordered" evidence="19">
    <location>
        <begin position="1"/>
        <end position="34"/>
    </location>
</feature>
<evidence type="ECO:0000256" key="8">
    <source>
        <dbReference type="ARBA" id="ARBA00022475"/>
    </source>
</evidence>
<keyword evidence="24" id="KW-1185">Reference proteome</keyword>
<keyword evidence="17" id="KW-1208">Phospholipid metabolism</keyword>
<dbReference type="AlphaFoldDB" id="A0A2P8H0L6"/>
<evidence type="ECO:0000313" key="24">
    <source>
        <dbReference type="Proteomes" id="UP000268291"/>
    </source>
</evidence>
<keyword evidence="14" id="KW-0443">Lipid metabolism</keyword>
<feature type="transmembrane region" description="Helical" evidence="20">
    <location>
        <begin position="97"/>
        <end position="114"/>
    </location>
</feature>
<comment type="pathway">
    <text evidence="3 18">Phospholipid metabolism; CDP-diacylglycerol biosynthesis; CDP-diacylglycerol from sn-glycerol 3-phosphate: step 3/3.</text>
</comment>
<evidence type="ECO:0000256" key="9">
    <source>
        <dbReference type="ARBA" id="ARBA00022516"/>
    </source>
</evidence>
<evidence type="ECO:0000256" key="2">
    <source>
        <dbReference type="ARBA" id="ARBA00004651"/>
    </source>
</evidence>
<evidence type="ECO:0000313" key="21">
    <source>
        <dbReference type="EMBL" id="PSL39764.1"/>
    </source>
</evidence>
<proteinExistence type="inferred from homology"/>
<dbReference type="Proteomes" id="UP000268291">
    <property type="component" value="Unassembled WGS sequence"/>
</dbReference>
<accession>A0A2P8H0L6</accession>
<keyword evidence="16" id="KW-0594">Phospholipid biosynthesis</keyword>
<feature type="transmembrane region" description="Helical" evidence="20">
    <location>
        <begin position="250"/>
        <end position="268"/>
    </location>
</feature>
<evidence type="ECO:0000313" key="22">
    <source>
        <dbReference type="EMBL" id="RUQ85856.1"/>
    </source>
</evidence>
<evidence type="ECO:0000256" key="15">
    <source>
        <dbReference type="ARBA" id="ARBA00023136"/>
    </source>
</evidence>
<feature type="transmembrane region" description="Helical" evidence="20">
    <location>
        <begin position="148"/>
        <end position="170"/>
    </location>
</feature>
<evidence type="ECO:0000256" key="3">
    <source>
        <dbReference type="ARBA" id="ARBA00005119"/>
    </source>
</evidence>
<feature type="transmembrane region" description="Helical" evidence="20">
    <location>
        <begin position="72"/>
        <end position="91"/>
    </location>
</feature>
<comment type="catalytic activity">
    <reaction evidence="1 18">
        <text>a 1,2-diacyl-sn-glycero-3-phosphate + CTP + H(+) = a CDP-1,2-diacyl-sn-glycerol + diphosphate</text>
        <dbReference type="Rhea" id="RHEA:16229"/>
        <dbReference type="ChEBI" id="CHEBI:15378"/>
        <dbReference type="ChEBI" id="CHEBI:33019"/>
        <dbReference type="ChEBI" id="CHEBI:37563"/>
        <dbReference type="ChEBI" id="CHEBI:58332"/>
        <dbReference type="ChEBI" id="CHEBI:58608"/>
        <dbReference type="EC" id="2.7.7.41"/>
    </reaction>
</comment>
<feature type="transmembrane region" description="Helical" evidence="20">
    <location>
        <begin position="274"/>
        <end position="293"/>
    </location>
</feature>
<dbReference type="EMBL" id="PYAU01000001">
    <property type="protein sequence ID" value="PSL39764.1"/>
    <property type="molecule type" value="Genomic_DNA"/>
</dbReference>
<keyword evidence="9" id="KW-0444">Lipid biosynthesis</keyword>
<evidence type="ECO:0000256" key="16">
    <source>
        <dbReference type="ARBA" id="ARBA00023209"/>
    </source>
</evidence>
<protein>
    <recommendedName>
        <fullName evidence="7 18">Phosphatidate cytidylyltransferase</fullName>
        <ecNumber evidence="6 18">2.7.7.41</ecNumber>
    </recommendedName>
</protein>
<dbReference type="GO" id="GO:0004605">
    <property type="term" value="F:phosphatidate cytidylyltransferase activity"/>
    <property type="evidence" value="ECO:0007669"/>
    <property type="project" value="UniProtKB-EC"/>
</dbReference>
<dbReference type="Pfam" id="PF01148">
    <property type="entry name" value="CTP_transf_1"/>
    <property type="match status" value="1"/>
</dbReference>